<dbReference type="RefSeq" id="XP_014169124.1">
    <property type="nucleotide sequence ID" value="XM_014313649.1"/>
</dbReference>
<dbReference type="HOGENOM" id="CLU_356407_0_0_1"/>
<dbReference type="EMBL" id="GL629990">
    <property type="protein sequence ID" value="EFW99641.1"/>
    <property type="molecule type" value="Genomic_DNA"/>
</dbReference>
<organism evidence="3">
    <name type="scientific">Grosmannia clavigera (strain kw1407 / UAMH 11150)</name>
    <name type="common">Blue stain fungus</name>
    <name type="synonym">Graphiocladiella clavigera</name>
    <dbReference type="NCBI Taxonomy" id="655863"/>
    <lineage>
        <taxon>Eukaryota</taxon>
        <taxon>Fungi</taxon>
        <taxon>Dikarya</taxon>
        <taxon>Ascomycota</taxon>
        <taxon>Pezizomycotina</taxon>
        <taxon>Sordariomycetes</taxon>
        <taxon>Sordariomycetidae</taxon>
        <taxon>Ophiostomatales</taxon>
        <taxon>Ophiostomataceae</taxon>
        <taxon>Leptographium</taxon>
    </lineage>
</organism>
<dbReference type="InParanoid" id="F0XRS3"/>
<feature type="coiled-coil region" evidence="1">
    <location>
        <begin position="9"/>
        <end position="36"/>
    </location>
</feature>
<evidence type="ECO:0000313" key="3">
    <source>
        <dbReference type="Proteomes" id="UP000007796"/>
    </source>
</evidence>
<name>F0XRS3_GROCL</name>
<dbReference type="OrthoDB" id="185373at2759"/>
<keyword evidence="3" id="KW-1185">Reference proteome</keyword>
<proteinExistence type="predicted"/>
<evidence type="ECO:0000313" key="2">
    <source>
        <dbReference type="EMBL" id="EFW99641.1"/>
    </source>
</evidence>
<sequence length="787" mass="88373">MATAALADASRKDRRRKDLDQRITEAREDLARVLRESSLADCNTALNKEGLGLLLRKGHALDETSINLASHRKVVEGLRAICDSPGQLLRQGSEMKHRNSYSSWLHEQFGLQRRWWTQRPAANAGLDDIEALLLAEEYALMSYGLENEKHASTDAFKQREPQTPLQFTKMTEATNQLVDELLGEANRLGYPDDIAAQKASKESLDSPWTAIRMLRSDGYPMYRHPDLAPEAAIEARLAANTATRKIFQDWEYTRAYGPSKTKFLSGRRQPEDNWYRKQIKFWVAKLCYNMLVSTAPPGIYNYNALILGFTRVGEHSLAGLVVNSLLYQSRLLPTQQTLVCLLQHYRAQGDLVGFYKLIRRLVAEDSRGAKIRRRSLIDMKARPYMMGWANTHDVTVTDGFVVQRAEIDGPVFNAILTGLLSLGQVRHAAVAFASFLSDCYEIKTGAVNWVVNCVLDAVDVPAARVLLRGFVENASRITPLLMSEERYARKLSIKIQLLLSVASVSGPSGQVQTQHQNLGHGYDSLVDDNCQRIAHALFVSDTLQYVKRLRQIVLAAQGAVTTDEALFRMSARSWSVQFDSLQGRQTRLDQERSTYRKMAELTTIDEAARTIFRVCAHVMETFLVIVSDGMDISDLYRKFLRQSELPFMIRFESYVATSRKTATPAPAESRKQASMVERMVVVDGPAVGGFLEDRFKHILLSPLSPDDHAAAGIDATRNMFRDVALDAVLEARALHDLKQPKRNGGAETQVELSVPQAKEETQRAVRVEFGSRYPYGLFQAGAILPNN</sequence>
<evidence type="ECO:0000256" key="1">
    <source>
        <dbReference type="SAM" id="Coils"/>
    </source>
</evidence>
<protein>
    <submittedName>
        <fullName evidence="2">Uncharacterized protein</fullName>
    </submittedName>
</protein>
<dbReference type="Proteomes" id="UP000007796">
    <property type="component" value="Unassembled WGS sequence"/>
</dbReference>
<dbReference type="eggNOG" id="ENOG502SDIM">
    <property type="taxonomic scope" value="Eukaryota"/>
</dbReference>
<dbReference type="GeneID" id="25981617"/>
<reference evidence="2 3" key="1">
    <citation type="journal article" date="2011" name="Proc. Natl. Acad. Sci. U.S.A.">
        <title>Genome and transcriptome analyses of the mountain pine beetle-fungal symbiont Grosmannia clavigera, a lodgepole pine pathogen.</title>
        <authorList>
            <person name="DiGuistini S."/>
            <person name="Wang Y."/>
            <person name="Liao N.Y."/>
            <person name="Taylor G."/>
            <person name="Tanguay P."/>
            <person name="Feau N."/>
            <person name="Henrissat B."/>
            <person name="Chan S.K."/>
            <person name="Hesse-Orce U."/>
            <person name="Alamouti S.M."/>
            <person name="Tsui C.K.M."/>
            <person name="Docking R.T."/>
            <person name="Levasseur A."/>
            <person name="Haridas S."/>
            <person name="Robertson G."/>
            <person name="Birol I."/>
            <person name="Holt R.A."/>
            <person name="Marra M.A."/>
            <person name="Hamelin R.C."/>
            <person name="Hirst M."/>
            <person name="Jones S.J.M."/>
            <person name="Bohlmann J."/>
            <person name="Breuil C."/>
        </authorList>
    </citation>
    <scope>NUCLEOTIDE SEQUENCE [LARGE SCALE GENOMIC DNA]</scope>
    <source>
        <strain evidence="3">kw1407 / UAMH 11150</strain>
    </source>
</reference>
<keyword evidence="1" id="KW-0175">Coiled coil</keyword>
<dbReference type="AlphaFoldDB" id="F0XRS3"/>
<accession>F0XRS3</accession>
<gene>
    <name evidence="2" type="ORF">CMQ_8009</name>
</gene>